<accession>A0A6J4U8B8</accession>
<feature type="non-terminal residue" evidence="2">
    <location>
        <position position="1"/>
    </location>
</feature>
<feature type="region of interest" description="Disordered" evidence="1">
    <location>
        <begin position="83"/>
        <end position="103"/>
    </location>
</feature>
<protein>
    <submittedName>
        <fullName evidence="2">Uncharacterized protein</fullName>
    </submittedName>
</protein>
<evidence type="ECO:0000313" key="2">
    <source>
        <dbReference type="EMBL" id="CAA9543637.1"/>
    </source>
</evidence>
<dbReference type="AlphaFoldDB" id="A0A6J4U8B8"/>
<organism evidence="2">
    <name type="scientific">uncultured Thermomicrobiales bacterium</name>
    <dbReference type="NCBI Taxonomy" id="1645740"/>
    <lineage>
        <taxon>Bacteria</taxon>
        <taxon>Pseudomonadati</taxon>
        <taxon>Thermomicrobiota</taxon>
        <taxon>Thermomicrobia</taxon>
        <taxon>Thermomicrobiales</taxon>
        <taxon>environmental samples</taxon>
    </lineage>
</organism>
<name>A0A6J4U8B8_9BACT</name>
<dbReference type="EMBL" id="CADCWJ010000076">
    <property type="protein sequence ID" value="CAA9543637.1"/>
    <property type="molecule type" value="Genomic_DNA"/>
</dbReference>
<feature type="region of interest" description="Disordered" evidence="1">
    <location>
        <begin position="1"/>
        <end position="51"/>
    </location>
</feature>
<proteinExistence type="predicted"/>
<sequence>GLQPVGAEGTVQGRSADRDKYTTRHPCGRPRSNVQHRSAGRRGPIAEGDRVPGYRCRHLNHQYWLELGGCGCSSPAPSFSSPDRRFGAASCHQPGTGAYGRGL</sequence>
<evidence type="ECO:0000256" key="1">
    <source>
        <dbReference type="SAM" id="MobiDB-lite"/>
    </source>
</evidence>
<reference evidence="2" key="1">
    <citation type="submission" date="2020-02" db="EMBL/GenBank/DDBJ databases">
        <authorList>
            <person name="Meier V. D."/>
        </authorList>
    </citation>
    <scope>NUCLEOTIDE SEQUENCE</scope>
    <source>
        <strain evidence="2">AVDCRST_MAG87</strain>
    </source>
</reference>
<feature type="non-terminal residue" evidence="2">
    <location>
        <position position="103"/>
    </location>
</feature>
<gene>
    <name evidence="2" type="ORF">AVDCRST_MAG87-291</name>
</gene>